<feature type="domain" description="HAMP" evidence="12">
    <location>
        <begin position="179"/>
        <end position="232"/>
    </location>
</feature>
<dbReference type="SMART" id="SM00304">
    <property type="entry name" value="HAMP"/>
    <property type="match status" value="1"/>
</dbReference>
<dbReference type="PATRIC" id="fig|1246995.3.peg.2671"/>
<comment type="catalytic activity">
    <reaction evidence="1">
        <text>ATP + protein L-histidine = ADP + protein N-phospho-L-histidine.</text>
        <dbReference type="EC" id="2.7.13.3"/>
    </reaction>
</comment>
<dbReference type="CDD" id="cd00075">
    <property type="entry name" value="HATPase"/>
    <property type="match status" value="1"/>
</dbReference>
<dbReference type="Pfam" id="PF02518">
    <property type="entry name" value="HATPase_c"/>
    <property type="match status" value="1"/>
</dbReference>
<dbReference type="InterPro" id="IPR004358">
    <property type="entry name" value="Sig_transdc_His_kin-like_C"/>
</dbReference>
<dbReference type="InterPro" id="IPR003661">
    <property type="entry name" value="HisK_dim/P_dom"/>
</dbReference>
<evidence type="ECO:0000256" key="9">
    <source>
        <dbReference type="ARBA" id="ARBA00023012"/>
    </source>
</evidence>
<evidence type="ECO:0000259" key="12">
    <source>
        <dbReference type="PROSITE" id="PS50885"/>
    </source>
</evidence>
<proteinExistence type="predicted"/>
<evidence type="ECO:0000256" key="2">
    <source>
        <dbReference type="ARBA" id="ARBA00004236"/>
    </source>
</evidence>
<evidence type="ECO:0000313" key="13">
    <source>
        <dbReference type="EMBL" id="AGZ40917.1"/>
    </source>
</evidence>
<dbReference type="STRING" id="1246995.AFR_13155"/>
<evidence type="ECO:0000256" key="5">
    <source>
        <dbReference type="ARBA" id="ARBA00022679"/>
    </source>
</evidence>
<dbReference type="KEGG" id="afs:AFR_13155"/>
<dbReference type="SUPFAM" id="SSF55874">
    <property type="entry name" value="ATPase domain of HSP90 chaperone/DNA topoisomerase II/histidine kinase"/>
    <property type="match status" value="1"/>
</dbReference>
<dbReference type="CDD" id="cd06225">
    <property type="entry name" value="HAMP"/>
    <property type="match status" value="1"/>
</dbReference>
<dbReference type="EC" id="2.7.13.3" evidence="3"/>
<keyword evidence="14" id="KW-1185">Reference proteome</keyword>
<dbReference type="InterPro" id="IPR036890">
    <property type="entry name" value="HATPase_C_sf"/>
</dbReference>
<reference evidence="13 14" key="1">
    <citation type="journal article" date="2014" name="J. Biotechnol.">
        <title>Complete genome sequence of the actinobacterium Actinoplanes friuliensis HAG 010964, producer of the lipopeptide antibiotic friulimycin.</title>
        <authorList>
            <person name="Ruckert C."/>
            <person name="Szczepanowski R."/>
            <person name="Albersmeier A."/>
            <person name="Goesmann A."/>
            <person name="Fischer N."/>
            <person name="Steinkamper A."/>
            <person name="Puhler A."/>
            <person name="Biener R."/>
            <person name="Schwartz D."/>
            <person name="Kalinowski J."/>
        </authorList>
    </citation>
    <scope>NUCLEOTIDE SEQUENCE [LARGE SCALE GENOMIC DNA]</scope>
    <source>
        <strain evidence="13 14">DSM 7358</strain>
    </source>
</reference>
<evidence type="ECO:0000256" key="8">
    <source>
        <dbReference type="ARBA" id="ARBA00022989"/>
    </source>
</evidence>
<dbReference type="InterPro" id="IPR005467">
    <property type="entry name" value="His_kinase_dom"/>
</dbReference>
<dbReference type="PROSITE" id="PS50885">
    <property type="entry name" value="HAMP"/>
    <property type="match status" value="1"/>
</dbReference>
<dbReference type="Gene3D" id="6.10.340.10">
    <property type="match status" value="1"/>
</dbReference>
<keyword evidence="6" id="KW-0812">Transmembrane</keyword>
<dbReference type="SMART" id="SM00387">
    <property type="entry name" value="HATPase_c"/>
    <property type="match status" value="1"/>
</dbReference>
<evidence type="ECO:0000256" key="6">
    <source>
        <dbReference type="ARBA" id="ARBA00022692"/>
    </source>
</evidence>
<dbReference type="SUPFAM" id="SSF158472">
    <property type="entry name" value="HAMP domain-like"/>
    <property type="match status" value="1"/>
</dbReference>
<organism evidence="13 14">
    <name type="scientific">Actinoplanes friuliensis DSM 7358</name>
    <dbReference type="NCBI Taxonomy" id="1246995"/>
    <lineage>
        <taxon>Bacteria</taxon>
        <taxon>Bacillati</taxon>
        <taxon>Actinomycetota</taxon>
        <taxon>Actinomycetes</taxon>
        <taxon>Micromonosporales</taxon>
        <taxon>Micromonosporaceae</taxon>
        <taxon>Actinoplanes</taxon>
    </lineage>
</organism>
<dbReference type="PANTHER" id="PTHR45436:SF5">
    <property type="entry name" value="SENSOR HISTIDINE KINASE TRCS"/>
    <property type="match status" value="1"/>
</dbReference>
<dbReference type="PANTHER" id="PTHR45436">
    <property type="entry name" value="SENSOR HISTIDINE KINASE YKOH"/>
    <property type="match status" value="1"/>
</dbReference>
<evidence type="ECO:0000313" key="14">
    <source>
        <dbReference type="Proteomes" id="UP000017746"/>
    </source>
</evidence>
<name>U5VVS9_9ACTN</name>
<evidence type="ECO:0000256" key="7">
    <source>
        <dbReference type="ARBA" id="ARBA00022777"/>
    </source>
</evidence>
<dbReference type="SUPFAM" id="SSF47384">
    <property type="entry name" value="Homodimeric domain of signal transducing histidine kinase"/>
    <property type="match status" value="1"/>
</dbReference>
<keyword evidence="7 13" id="KW-0418">Kinase</keyword>
<comment type="subcellular location">
    <subcellularLocation>
        <location evidence="2">Cell membrane</location>
    </subcellularLocation>
</comment>
<dbReference type="CDD" id="cd00082">
    <property type="entry name" value="HisKA"/>
    <property type="match status" value="1"/>
</dbReference>
<keyword evidence="4" id="KW-0597">Phosphoprotein</keyword>
<dbReference type="HOGENOM" id="CLU_000445_89_6_11"/>
<dbReference type="eggNOG" id="COG2770">
    <property type="taxonomic scope" value="Bacteria"/>
</dbReference>
<dbReference type="Gene3D" id="1.10.287.130">
    <property type="match status" value="1"/>
</dbReference>
<accession>U5VVS9</accession>
<evidence type="ECO:0000259" key="11">
    <source>
        <dbReference type="PROSITE" id="PS50109"/>
    </source>
</evidence>
<dbReference type="RefSeq" id="WP_023360976.1">
    <property type="nucleotide sequence ID" value="NC_022657.1"/>
</dbReference>
<dbReference type="InterPro" id="IPR050428">
    <property type="entry name" value="TCS_sensor_his_kinase"/>
</dbReference>
<dbReference type="eggNOG" id="COG5002">
    <property type="taxonomic scope" value="Bacteria"/>
</dbReference>
<protein>
    <recommendedName>
        <fullName evidence="3">histidine kinase</fullName>
        <ecNumber evidence="3">2.7.13.3</ecNumber>
    </recommendedName>
</protein>
<gene>
    <name evidence="13" type="ORF">AFR_13155</name>
</gene>
<dbReference type="InterPro" id="IPR003660">
    <property type="entry name" value="HAMP_dom"/>
</dbReference>
<keyword evidence="9" id="KW-0902">Two-component regulatory system</keyword>
<dbReference type="PRINTS" id="PR00344">
    <property type="entry name" value="BCTRLSENSOR"/>
</dbReference>
<dbReference type="InterPro" id="IPR003594">
    <property type="entry name" value="HATPase_dom"/>
</dbReference>
<sequence length="449" mass="48023">MSGSVAVAQSRAPAIASTYKTPAARANASGGTLAYGSEDYDFAQWYEFPYFGLGVSFAVVDSHGTVLLAQGQLAYYARESGLAFPATPPEPDEDLFGHAEVLLQPARSGGPGRLDGREVTLVTYNVPRAPESQDADATVYVLVSPLDTEAALAPVDRWLRGGLPVAVLFVAAVAWWAAGRALRPVEGMRAELARITAADMSSRVRRPRTGDEIARLADTMNATLDRLAEAAERQRRFVADGAHELRSPLAGLRNTVEVAAAHGGVADLKVLGAGIERLQRLTDDLLLLARLERTAPARGKPVDLAAIADELVGERRYRVPPDERFTVVASGPALVTGREEELTRLLNNLMSNASRYARERITVTVAKVEPGLVRVEVRDDGPGIPPADQERIFERFARVDEARDRGHGGAGLGLAIARDIAVRHGGTLYAAGSDDGACLIAELPWAPLT</sequence>
<dbReference type="Gene3D" id="3.30.565.10">
    <property type="entry name" value="Histidine kinase-like ATPase, C-terminal domain"/>
    <property type="match status" value="1"/>
</dbReference>
<dbReference type="GO" id="GO:0005886">
    <property type="term" value="C:plasma membrane"/>
    <property type="evidence" value="ECO:0007669"/>
    <property type="project" value="UniProtKB-SubCell"/>
</dbReference>
<dbReference type="EMBL" id="CP006272">
    <property type="protein sequence ID" value="AGZ40917.1"/>
    <property type="molecule type" value="Genomic_DNA"/>
</dbReference>
<dbReference type="Pfam" id="PF00512">
    <property type="entry name" value="HisKA"/>
    <property type="match status" value="1"/>
</dbReference>
<keyword evidence="5" id="KW-0808">Transferase</keyword>
<dbReference type="PROSITE" id="PS50109">
    <property type="entry name" value="HIS_KIN"/>
    <property type="match status" value="1"/>
</dbReference>
<dbReference type="InterPro" id="IPR036097">
    <property type="entry name" value="HisK_dim/P_sf"/>
</dbReference>
<dbReference type="GO" id="GO:0000155">
    <property type="term" value="F:phosphorelay sensor kinase activity"/>
    <property type="evidence" value="ECO:0007669"/>
    <property type="project" value="InterPro"/>
</dbReference>
<evidence type="ECO:0000256" key="4">
    <source>
        <dbReference type="ARBA" id="ARBA00022553"/>
    </source>
</evidence>
<dbReference type="Pfam" id="PF00672">
    <property type="entry name" value="HAMP"/>
    <property type="match status" value="1"/>
</dbReference>
<evidence type="ECO:0000256" key="1">
    <source>
        <dbReference type="ARBA" id="ARBA00000085"/>
    </source>
</evidence>
<evidence type="ECO:0000256" key="10">
    <source>
        <dbReference type="ARBA" id="ARBA00023136"/>
    </source>
</evidence>
<evidence type="ECO:0000256" key="3">
    <source>
        <dbReference type="ARBA" id="ARBA00012438"/>
    </source>
</evidence>
<keyword evidence="10" id="KW-0472">Membrane</keyword>
<dbReference type="AlphaFoldDB" id="U5VVS9"/>
<dbReference type="Proteomes" id="UP000017746">
    <property type="component" value="Chromosome"/>
</dbReference>
<keyword evidence="8" id="KW-1133">Transmembrane helix</keyword>
<feature type="domain" description="Histidine kinase" evidence="11">
    <location>
        <begin position="240"/>
        <end position="447"/>
    </location>
</feature>
<dbReference type="SMART" id="SM00388">
    <property type="entry name" value="HisKA"/>
    <property type="match status" value="1"/>
</dbReference>